<name>A0A516PUG3_9ACTN</name>
<dbReference type="Gene3D" id="2.180.10.10">
    <property type="entry name" value="RHS repeat-associated core"/>
    <property type="match status" value="2"/>
</dbReference>
<sequence>MQGAETTDIHPGLRIQDHGASHPSDSSTWQLTNRRVTQLKASRDSTRRDRPTRQVVRRTTCEVVRGHLIHQSQNRQGTRQLDKRFVRRPHPGTWCRAGSTDNRVPSVCGSSAVAPVMEPLTVRPSIGPPSLGCSMVKLLDGRGSLEWGWSGGVAHRQFCLSARIRVGLAACGRILLPQTSLSCCYLFGLCVCDGTRESSDRLRQVDELTDLRSSPVCRSSPDSLFCGRWPVSGCVVRSSRIVAGLSGFVLCSALLVGGQLPSAFGSASIGVLAGAGERPGATRLQFTAGDSVRAQVDVGSGNLLLTVRGLTMRGVNGQQPLGAFYNSAAVIGSGPSSRLGNGWGLDYTQDIQLTSNADNSVTLHASGGLTGVFALVSGSTTNYLSPEGFEQSLVKNQYGWTLTDHQSQQQWTFDTGGKLSKVTDRNGNTTTDTVTSGSGTTATLTVTPPAGPTAGRRFTVSTNSTSGVTTISQGVSASLRQVSFTQTNHQMRSFTDALGRTTTFGYNSAGLVTSIKAPGGVETDFLYDYSWRVMSVTQVENATGGPGSSVTRLDYPSATQTLVAGPDTLQSNPVSVAAHTTYTLNSDQRVTQAIDELGRVRSRTYTPNFATATDTVGSGASASTTTNTYGANSGESLTKTQTPSGANFSLTYANTSGPAQYLPTGSSDDAGNASSYGYDTAGNPSSTTDALTNQAALTYNTDGTVATATAPGNGSIKTTYSYSAKQLAQVQSPAGAIGAKSYTYDDYGRVKTATDGRGITATYSYDDLDRTTKIAYTGGDQVTYGYDAGGRNNSRVDSTGTTTYTYDQLGRLTSRQNTAGGGLMQYSYDKASQLTQTITPAAGTITYAYDKSGVPTSIFYPKNGNTQTLNIATDDHGRRTDLWLQTSANNTVWSAHQHMDYDTSGRLVRLIGERGPGSSDSTPVIDYSYCYVANTTAPNCTASTSNDRSKLQWRRSNISGVVTHYHYDPAGRLIKATTSDGDSYDYGYNSRGDRTSADSQTLTFNAADQITSSGYGYDANGNLTADPSVNATQVTYTAANQLASATVAGTTYTYTHAGPSNNEMLSQTAPNGTGTVQYAYAYGRPDANGQPVVESLTRGTGSSAETAAVTSDPVTGRPLFLKTSTGTVSLYINADKGSPLGLLTDFNSTAFTYKYDPFGAPILDQNSGGTGVPQNPYTFAGGIQDRATGWIHYGNRYYNPKTGTFTQQDTLDTPLNPANANRYAYAGNDPINNTDPTGQLPYACPVATAGLIIGAAFVVTADIASLGAASAAVVGYGIAAYGFIDSCY</sequence>
<gene>
    <name evidence="4" type="ORF">FOE78_01655</name>
</gene>
<feature type="compositionally biased region" description="Basic and acidic residues" evidence="2">
    <location>
        <begin position="41"/>
        <end position="52"/>
    </location>
</feature>
<evidence type="ECO:0000313" key="5">
    <source>
        <dbReference type="Proteomes" id="UP000319263"/>
    </source>
</evidence>
<evidence type="ECO:0000259" key="3">
    <source>
        <dbReference type="Pfam" id="PF25023"/>
    </source>
</evidence>
<keyword evidence="5" id="KW-1185">Reference proteome</keyword>
<feature type="compositionally biased region" description="Low complexity" evidence="2">
    <location>
        <begin position="611"/>
        <end position="634"/>
    </location>
</feature>
<organism evidence="4 5">
    <name type="scientific">Microlunatus elymi</name>
    <dbReference type="NCBI Taxonomy" id="2596828"/>
    <lineage>
        <taxon>Bacteria</taxon>
        <taxon>Bacillati</taxon>
        <taxon>Actinomycetota</taxon>
        <taxon>Actinomycetes</taxon>
        <taxon>Propionibacteriales</taxon>
        <taxon>Propionibacteriaceae</taxon>
        <taxon>Microlunatus</taxon>
    </lineage>
</organism>
<dbReference type="KEGG" id="mik:FOE78_01655"/>
<dbReference type="OrthoDB" id="3712874at2"/>
<dbReference type="NCBIfam" id="TIGR01643">
    <property type="entry name" value="YD_repeat_2x"/>
    <property type="match status" value="2"/>
</dbReference>
<evidence type="ECO:0000313" key="4">
    <source>
        <dbReference type="EMBL" id="QDP94792.1"/>
    </source>
</evidence>
<dbReference type="InterPro" id="IPR050708">
    <property type="entry name" value="T6SS_VgrG/RHS"/>
</dbReference>
<keyword evidence="1" id="KW-0677">Repeat</keyword>
<feature type="region of interest" description="Disordered" evidence="2">
    <location>
        <begin position="611"/>
        <end position="641"/>
    </location>
</feature>
<feature type="region of interest" description="Disordered" evidence="2">
    <location>
        <begin position="1"/>
        <end position="54"/>
    </location>
</feature>
<proteinExistence type="predicted"/>
<dbReference type="InterPro" id="IPR056823">
    <property type="entry name" value="TEN-like_YD-shell"/>
</dbReference>
<dbReference type="InterPro" id="IPR022385">
    <property type="entry name" value="Rhs_assc_core"/>
</dbReference>
<dbReference type="Pfam" id="PF25023">
    <property type="entry name" value="TEN_YD-shell"/>
    <property type="match status" value="3"/>
</dbReference>
<feature type="domain" description="Teneurin-like YD-shell" evidence="3">
    <location>
        <begin position="801"/>
        <end position="881"/>
    </location>
</feature>
<dbReference type="PANTHER" id="PTHR32305:SF15">
    <property type="entry name" value="PROTEIN RHSA-RELATED"/>
    <property type="match status" value="1"/>
</dbReference>
<feature type="compositionally biased region" description="Polar residues" evidence="2">
    <location>
        <begin position="23"/>
        <end position="40"/>
    </location>
</feature>
<evidence type="ECO:0000256" key="2">
    <source>
        <dbReference type="SAM" id="MobiDB-lite"/>
    </source>
</evidence>
<dbReference type="PANTHER" id="PTHR32305">
    <property type="match status" value="1"/>
</dbReference>
<dbReference type="Proteomes" id="UP000319263">
    <property type="component" value="Chromosome"/>
</dbReference>
<dbReference type="NCBIfam" id="TIGR03696">
    <property type="entry name" value="Rhs_assc_core"/>
    <property type="match status" value="1"/>
</dbReference>
<evidence type="ECO:0000256" key="1">
    <source>
        <dbReference type="ARBA" id="ARBA00022737"/>
    </source>
</evidence>
<feature type="domain" description="Teneurin-like YD-shell" evidence="3">
    <location>
        <begin position="410"/>
        <end position="791"/>
    </location>
</feature>
<dbReference type="InterPro" id="IPR006530">
    <property type="entry name" value="YD"/>
</dbReference>
<dbReference type="EMBL" id="CP041692">
    <property type="protein sequence ID" value="QDP94792.1"/>
    <property type="molecule type" value="Genomic_DNA"/>
</dbReference>
<protein>
    <submittedName>
        <fullName evidence="4">RHS repeat-associated core domain-containing protein</fullName>
    </submittedName>
</protein>
<reference evidence="4 5" key="1">
    <citation type="submission" date="2019-07" db="EMBL/GenBank/DDBJ databases">
        <title>Microlunatus dokdonensis sp. nov. isolated from the rhizospheric soil of the wild plant Elymus tsukushiensis.</title>
        <authorList>
            <person name="Ghim S.-Y."/>
            <person name="Hwang Y.-J."/>
            <person name="Son J.-S."/>
            <person name="Shin J.-H."/>
        </authorList>
    </citation>
    <scope>NUCLEOTIDE SEQUENCE [LARGE SCALE GENOMIC DNA]</scope>
    <source>
        <strain evidence="4 5">KUDC0627</strain>
    </source>
</reference>
<feature type="domain" description="Teneurin-like YD-shell" evidence="3">
    <location>
        <begin position="961"/>
        <end position="1231"/>
    </location>
</feature>
<accession>A0A516PUG3</accession>